<dbReference type="RefSeq" id="WP_345270392.1">
    <property type="nucleotide sequence ID" value="NZ_BAABHB010000013.1"/>
</dbReference>
<gene>
    <name evidence="2" type="ORF">GCM10023187_45940</name>
</gene>
<organism evidence="2 3">
    <name type="scientific">Nibrella viscosa</name>
    <dbReference type="NCBI Taxonomy" id="1084524"/>
    <lineage>
        <taxon>Bacteria</taxon>
        <taxon>Pseudomonadati</taxon>
        <taxon>Bacteroidota</taxon>
        <taxon>Cytophagia</taxon>
        <taxon>Cytophagales</taxon>
        <taxon>Spirosomataceae</taxon>
        <taxon>Nibrella</taxon>
    </lineage>
</organism>
<evidence type="ECO:0000313" key="3">
    <source>
        <dbReference type="Proteomes" id="UP001500936"/>
    </source>
</evidence>
<evidence type="ECO:0000256" key="1">
    <source>
        <dbReference type="SAM" id="MobiDB-lite"/>
    </source>
</evidence>
<feature type="region of interest" description="Disordered" evidence="1">
    <location>
        <begin position="36"/>
        <end position="55"/>
    </location>
</feature>
<keyword evidence="3" id="KW-1185">Reference proteome</keyword>
<dbReference type="Proteomes" id="UP001500936">
    <property type="component" value="Unassembled WGS sequence"/>
</dbReference>
<evidence type="ECO:0000313" key="2">
    <source>
        <dbReference type="EMBL" id="GAA4415453.1"/>
    </source>
</evidence>
<proteinExistence type="predicted"/>
<accession>A0ABP8KUM6</accession>
<name>A0ABP8KUM6_9BACT</name>
<protein>
    <submittedName>
        <fullName evidence="2">Uncharacterized protein</fullName>
    </submittedName>
</protein>
<reference evidence="3" key="1">
    <citation type="journal article" date="2019" name="Int. J. Syst. Evol. Microbiol.">
        <title>The Global Catalogue of Microorganisms (GCM) 10K type strain sequencing project: providing services to taxonomists for standard genome sequencing and annotation.</title>
        <authorList>
            <consortium name="The Broad Institute Genomics Platform"/>
            <consortium name="The Broad Institute Genome Sequencing Center for Infectious Disease"/>
            <person name="Wu L."/>
            <person name="Ma J."/>
        </authorList>
    </citation>
    <scope>NUCLEOTIDE SEQUENCE [LARGE SCALE GENOMIC DNA]</scope>
    <source>
        <strain evidence="3">JCM 17925</strain>
    </source>
</reference>
<sequence length="55" mass="6049">MNVRLALERAFRGIEQANQEYLYGIFGNAQWSSKNMLSGHSENGNGRPDGTFSGA</sequence>
<comment type="caution">
    <text evidence="2">The sequence shown here is derived from an EMBL/GenBank/DDBJ whole genome shotgun (WGS) entry which is preliminary data.</text>
</comment>
<dbReference type="EMBL" id="BAABHB010000013">
    <property type="protein sequence ID" value="GAA4415453.1"/>
    <property type="molecule type" value="Genomic_DNA"/>
</dbReference>